<accession>A0A4D4K9V7</accession>
<keyword evidence="1" id="KW-0560">Oxidoreductase</keyword>
<evidence type="ECO:0000259" key="2">
    <source>
        <dbReference type="Pfam" id="PF03807"/>
    </source>
</evidence>
<dbReference type="SUPFAM" id="SSF51735">
    <property type="entry name" value="NAD(P)-binding Rossmann-fold domains"/>
    <property type="match status" value="1"/>
</dbReference>
<protein>
    <submittedName>
        <fullName evidence="3">NADP oxidoreductase</fullName>
    </submittedName>
</protein>
<dbReference type="EMBL" id="BJHV01000001">
    <property type="protein sequence ID" value="GDY45042.1"/>
    <property type="molecule type" value="Genomic_DNA"/>
</dbReference>
<dbReference type="GO" id="GO:0016491">
    <property type="term" value="F:oxidoreductase activity"/>
    <property type="evidence" value="ECO:0007669"/>
    <property type="project" value="UniProtKB-KW"/>
</dbReference>
<dbReference type="Pfam" id="PF03807">
    <property type="entry name" value="F420_oxidored"/>
    <property type="match status" value="1"/>
</dbReference>
<dbReference type="Gene3D" id="3.40.50.720">
    <property type="entry name" value="NAD(P)-binding Rossmann-like Domain"/>
    <property type="match status" value="1"/>
</dbReference>
<comment type="caution">
    <text evidence="3">The sequence shown here is derived from an EMBL/GenBank/DDBJ whole genome shotgun (WGS) entry which is preliminary data.</text>
</comment>
<evidence type="ECO:0000313" key="4">
    <source>
        <dbReference type="Proteomes" id="UP000299290"/>
    </source>
</evidence>
<evidence type="ECO:0000313" key="3">
    <source>
        <dbReference type="EMBL" id="GDY45042.1"/>
    </source>
</evidence>
<dbReference type="InterPro" id="IPR036291">
    <property type="entry name" value="NAD(P)-bd_dom_sf"/>
</dbReference>
<proteinExistence type="predicted"/>
<sequence>MIRVRLFWRDVENMTTVGFIGSGYIGSTIARLAIEAGHQVVLSNSRGPETLADTAAELGPRASAATSGEAAAAGDIVVVTVPVKAFPDLTAAPLAGKTVIDTCNYGPERDGHIPELDSKSLTSSELLLRYIPDAMLVKAFNNIFFKHLLSLARPAGAADRSYLPIAGDSAPAKAAVTEFIESLGYSVVDAGPLADSWRQARGTPVWGTPYGPFSNEKGQPVGQDAIRAALATATR</sequence>
<feature type="domain" description="Pyrroline-5-carboxylate reductase catalytic N-terminal" evidence="2">
    <location>
        <begin position="16"/>
        <end position="105"/>
    </location>
</feature>
<reference evidence="3 4" key="1">
    <citation type="journal article" date="2020" name="Int. J. Syst. Evol. Microbiol.">
        <title>Reclassification of Streptomyces castelarensis and Streptomyces sporoclivatus as later heterotypic synonyms of Streptomyces antimycoticus.</title>
        <authorList>
            <person name="Komaki H."/>
            <person name="Tamura T."/>
        </authorList>
    </citation>
    <scope>NUCLEOTIDE SEQUENCE [LARGE SCALE GENOMIC DNA]</scope>
    <source>
        <strain evidence="3 4">NBRC 12839</strain>
    </source>
</reference>
<dbReference type="PANTHER" id="PTHR14239">
    <property type="entry name" value="DUDULIN-RELATED"/>
    <property type="match status" value="1"/>
</dbReference>
<dbReference type="AlphaFoldDB" id="A0A4D4K9V7"/>
<organism evidence="3 4">
    <name type="scientific">Streptomyces antimycoticus</name>
    <dbReference type="NCBI Taxonomy" id="68175"/>
    <lineage>
        <taxon>Bacteria</taxon>
        <taxon>Bacillati</taxon>
        <taxon>Actinomycetota</taxon>
        <taxon>Actinomycetes</taxon>
        <taxon>Kitasatosporales</taxon>
        <taxon>Streptomycetaceae</taxon>
        <taxon>Streptomyces</taxon>
        <taxon>Streptomyces violaceusniger group</taxon>
    </lineage>
</organism>
<dbReference type="InterPro" id="IPR028939">
    <property type="entry name" value="P5C_Rdtase_cat_N"/>
</dbReference>
<dbReference type="InterPro" id="IPR051267">
    <property type="entry name" value="STEAP_metalloreductase"/>
</dbReference>
<dbReference type="Proteomes" id="UP000299290">
    <property type="component" value="Unassembled WGS sequence"/>
</dbReference>
<dbReference type="PANTHER" id="PTHR14239:SF10">
    <property type="entry name" value="REDUCTASE"/>
    <property type="match status" value="1"/>
</dbReference>
<evidence type="ECO:0000256" key="1">
    <source>
        <dbReference type="ARBA" id="ARBA00023002"/>
    </source>
</evidence>
<name>A0A4D4K9V7_9ACTN</name>
<gene>
    <name evidence="3" type="ORF">SANT12839_059240</name>
</gene>
<keyword evidence="4" id="KW-1185">Reference proteome</keyword>